<keyword evidence="2" id="KW-0732">Signal</keyword>
<keyword evidence="4" id="KW-1185">Reference proteome</keyword>
<feature type="compositionally biased region" description="Basic and acidic residues" evidence="1">
    <location>
        <begin position="80"/>
        <end position="106"/>
    </location>
</feature>
<proteinExistence type="predicted"/>
<protein>
    <submittedName>
        <fullName evidence="3">Peptidase propeptide and YPEB domain-containing protein</fullName>
    </submittedName>
</protein>
<feature type="chain" id="PRO_5012657545" evidence="2">
    <location>
        <begin position="20"/>
        <end position="189"/>
    </location>
</feature>
<reference evidence="4" key="1">
    <citation type="submission" date="2016-11" db="EMBL/GenBank/DDBJ databases">
        <authorList>
            <person name="Varghese N."/>
            <person name="Submissions S."/>
        </authorList>
    </citation>
    <scope>NUCLEOTIDE SEQUENCE [LARGE SCALE GENOMIC DNA]</scope>
    <source>
        <strain evidence="4">DSM 29326</strain>
    </source>
</reference>
<feature type="compositionally biased region" description="Basic and acidic residues" evidence="1">
    <location>
        <begin position="168"/>
        <end position="181"/>
    </location>
</feature>
<dbReference type="RefSeq" id="WP_072858275.1">
    <property type="nucleotide sequence ID" value="NZ_FQUE01000009.1"/>
</dbReference>
<accession>A0A1M5DA86</accession>
<sequence length="189" mass="20140">MSIRTTLACATILTTIAIAGHAQSISQQVVDQLTEQGYSRIEVKTRDNQVKVEAIRGDRQLEVTYDATTGDILKQEVNSVEDRDGMMNGTPRDDEHANEASDDHRGQGRGRGRGGDHAEDDDDDGMQGDDDDHGRHGGDRASDDDGDDHEPGNHGGRGGDNASGGDDNGGKSDGGRHGGRDDNDDSDDD</sequence>
<evidence type="ECO:0000256" key="1">
    <source>
        <dbReference type="SAM" id="MobiDB-lite"/>
    </source>
</evidence>
<feature type="compositionally biased region" description="Acidic residues" evidence="1">
    <location>
        <begin position="118"/>
        <end position="131"/>
    </location>
</feature>
<dbReference type="AlphaFoldDB" id="A0A1M5DA86"/>
<evidence type="ECO:0000313" key="3">
    <source>
        <dbReference type="EMBL" id="SHF63800.1"/>
    </source>
</evidence>
<feature type="compositionally biased region" description="Gly residues" evidence="1">
    <location>
        <begin position="153"/>
        <end position="162"/>
    </location>
</feature>
<dbReference type="EMBL" id="FQUE01000009">
    <property type="protein sequence ID" value="SHF63800.1"/>
    <property type="molecule type" value="Genomic_DNA"/>
</dbReference>
<feature type="compositionally biased region" description="Basic and acidic residues" evidence="1">
    <location>
        <begin position="132"/>
        <end position="143"/>
    </location>
</feature>
<dbReference type="Proteomes" id="UP000183987">
    <property type="component" value="Unassembled WGS sequence"/>
</dbReference>
<name>A0A1M5DA86_LOKAT</name>
<evidence type="ECO:0000256" key="2">
    <source>
        <dbReference type="SAM" id="SignalP"/>
    </source>
</evidence>
<feature type="signal peptide" evidence="2">
    <location>
        <begin position="1"/>
        <end position="19"/>
    </location>
</feature>
<gene>
    <name evidence="3" type="ORF">SAMN05444339_10993</name>
</gene>
<organism evidence="3 4">
    <name type="scientific">Loktanella atrilutea</name>
    <dbReference type="NCBI Taxonomy" id="366533"/>
    <lineage>
        <taxon>Bacteria</taxon>
        <taxon>Pseudomonadati</taxon>
        <taxon>Pseudomonadota</taxon>
        <taxon>Alphaproteobacteria</taxon>
        <taxon>Rhodobacterales</taxon>
        <taxon>Roseobacteraceae</taxon>
        <taxon>Loktanella</taxon>
    </lineage>
</organism>
<evidence type="ECO:0000313" key="4">
    <source>
        <dbReference type="Proteomes" id="UP000183987"/>
    </source>
</evidence>
<dbReference type="STRING" id="366533.SAMN05444339_10993"/>
<feature type="region of interest" description="Disordered" evidence="1">
    <location>
        <begin position="74"/>
        <end position="189"/>
    </location>
</feature>